<dbReference type="Proteomes" id="UP000659697">
    <property type="component" value="Unassembled WGS sequence"/>
</dbReference>
<dbReference type="Gene3D" id="3.40.50.720">
    <property type="entry name" value="NAD(P)-binding Rossmann-like Domain"/>
    <property type="match status" value="1"/>
</dbReference>
<evidence type="ECO:0000259" key="1">
    <source>
        <dbReference type="Pfam" id="PF13460"/>
    </source>
</evidence>
<protein>
    <submittedName>
        <fullName evidence="2">NAD(P)-dependent oxidoreductase</fullName>
    </submittedName>
</protein>
<feature type="domain" description="NAD(P)-binding" evidence="1">
    <location>
        <begin position="11"/>
        <end position="198"/>
    </location>
</feature>
<accession>A0ABQ3KUY9</accession>
<comment type="caution">
    <text evidence="2">The sequence shown here is derived from an EMBL/GenBank/DDBJ whole genome shotgun (WGS) entry which is preliminary data.</text>
</comment>
<keyword evidence="3" id="KW-1185">Reference proteome</keyword>
<evidence type="ECO:0000313" key="3">
    <source>
        <dbReference type="Proteomes" id="UP000659697"/>
    </source>
</evidence>
<organism evidence="2 3">
    <name type="scientific">Alishewanella longhuensis</name>
    <dbReference type="NCBI Taxonomy" id="1091037"/>
    <lineage>
        <taxon>Bacteria</taxon>
        <taxon>Pseudomonadati</taxon>
        <taxon>Pseudomonadota</taxon>
        <taxon>Gammaproteobacteria</taxon>
        <taxon>Alteromonadales</taxon>
        <taxon>Alteromonadaceae</taxon>
        <taxon>Alishewanella</taxon>
    </lineage>
</organism>
<proteinExistence type="predicted"/>
<evidence type="ECO:0000313" key="2">
    <source>
        <dbReference type="EMBL" id="GHG61960.1"/>
    </source>
</evidence>
<dbReference type="PANTHER" id="PTHR48079:SF6">
    <property type="entry name" value="NAD(P)-BINDING DOMAIN-CONTAINING PROTEIN-RELATED"/>
    <property type="match status" value="1"/>
</dbReference>
<dbReference type="RefSeq" id="WP_189430192.1">
    <property type="nucleotide sequence ID" value="NZ_BNAO01000001.1"/>
</dbReference>
<dbReference type="EMBL" id="BNAO01000001">
    <property type="protein sequence ID" value="GHG61960.1"/>
    <property type="molecule type" value="Genomic_DNA"/>
</dbReference>
<dbReference type="Pfam" id="PF13460">
    <property type="entry name" value="NAD_binding_10"/>
    <property type="match status" value="1"/>
</dbReference>
<sequence length="280" mass="29579">MANKVIIVGCGWLGQQVAPKLAAAGLQVFGSRRSADAVQSLAKPIYGVALPLVNAEISAELQTLFHDAWVICTIPPGGRTGGSTTDYLPVLKTLALLCQQAGIKGGIHISSTGVYQGLAGEVDETAVLKQEHPRVALLAAGEQLLRASGPWLTLRLSGLMGPGRHPGRFVQGKTLSGGAYPVNMVHSADVAKALLAIIGNWPLPSHCYNLSSPEWVTKQDFYQAACAQLGTSPPVSFTAEAPDPARQVLANALCRDTGFRYQFADARQALEACPSREIKS</sequence>
<name>A0ABQ3KUY9_9ALTE</name>
<reference evidence="3" key="1">
    <citation type="journal article" date="2019" name="Int. J. Syst. Evol. Microbiol.">
        <title>The Global Catalogue of Microorganisms (GCM) 10K type strain sequencing project: providing services to taxonomists for standard genome sequencing and annotation.</title>
        <authorList>
            <consortium name="The Broad Institute Genomics Platform"/>
            <consortium name="The Broad Institute Genome Sequencing Center for Infectious Disease"/>
            <person name="Wu L."/>
            <person name="Ma J."/>
        </authorList>
    </citation>
    <scope>NUCLEOTIDE SEQUENCE [LARGE SCALE GENOMIC DNA]</scope>
    <source>
        <strain evidence="3">CGMCC 1.7003</strain>
    </source>
</reference>
<dbReference type="InterPro" id="IPR036291">
    <property type="entry name" value="NAD(P)-bd_dom_sf"/>
</dbReference>
<dbReference type="InterPro" id="IPR051783">
    <property type="entry name" value="NAD(P)-dependent_oxidoreduct"/>
</dbReference>
<dbReference type="SUPFAM" id="SSF51735">
    <property type="entry name" value="NAD(P)-binding Rossmann-fold domains"/>
    <property type="match status" value="1"/>
</dbReference>
<gene>
    <name evidence="2" type="primary">yeeZ</name>
    <name evidence="2" type="ORF">GCM10010919_06890</name>
</gene>
<dbReference type="InterPro" id="IPR016040">
    <property type="entry name" value="NAD(P)-bd_dom"/>
</dbReference>
<dbReference type="PANTHER" id="PTHR48079">
    <property type="entry name" value="PROTEIN YEEZ"/>
    <property type="match status" value="1"/>
</dbReference>